<dbReference type="GO" id="GO:0016758">
    <property type="term" value="F:hexosyltransferase activity"/>
    <property type="evidence" value="ECO:0007669"/>
    <property type="project" value="InterPro"/>
</dbReference>
<feature type="domain" description="Glycosyl transferase family 28 C-terminal" evidence="1">
    <location>
        <begin position="2"/>
        <end position="112"/>
    </location>
</feature>
<evidence type="ECO:0000313" key="3">
    <source>
        <dbReference type="EMBL" id="PBD18817.1"/>
    </source>
</evidence>
<dbReference type="EMBL" id="NTHN01000192">
    <property type="protein sequence ID" value="PBD18817.1"/>
    <property type="molecule type" value="Genomic_DNA"/>
</dbReference>
<accession>A0A2A3JVI3</accession>
<reference evidence="3" key="1">
    <citation type="submission" date="2017-09" db="EMBL/GenBank/DDBJ databases">
        <title>Yangia sp. SAOS 153D whole genome sequencing.</title>
        <authorList>
            <person name="Verma A."/>
            <person name="Krishnamurthi S."/>
        </authorList>
    </citation>
    <scope>NUCLEOTIDE SEQUENCE [LARGE SCALE GENOMIC DNA]</scope>
    <source>
        <strain evidence="3">SAOS 153D</strain>
    </source>
</reference>
<dbReference type="SUPFAM" id="SSF53756">
    <property type="entry name" value="UDP-Glycosyltransferase/glycogen phosphorylase"/>
    <property type="match status" value="1"/>
</dbReference>
<dbReference type="EMBL" id="NTHN02000020">
    <property type="protein sequence ID" value="MCT4371049.1"/>
    <property type="molecule type" value="Genomic_DNA"/>
</dbReference>
<reference evidence="4" key="2">
    <citation type="submission" date="2023-07" db="EMBL/GenBank/DDBJ databases">
        <title>Yangia mangrovi SAOS 153D genome.</title>
        <authorList>
            <person name="Verma A."/>
            <person name="Pal Y."/>
            <person name="Sundharam S."/>
            <person name="Bisht B."/>
            <person name="Srinivasan K."/>
        </authorList>
    </citation>
    <scope>NUCLEOTIDE SEQUENCE [LARGE SCALE GENOMIC DNA]</scope>
    <source>
        <strain evidence="4">SAOS 153D</strain>
    </source>
</reference>
<dbReference type="InterPro" id="IPR007235">
    <property type="entry name" value="Glyco_trans_28_C"/>
</dbReference>
<organism evidence="3">
    <name type="scientific">Alloyangia mangrovi</name>
    <dbReference type="NCBI Taxonomy" id="1779329"/>
    <lineage>
        <taxon>Bacteria</taxon>
        <taxon>Pseudomonadati</taxon>
        <taxon>Pseudomonadota</taxon>
        <taxon>Alphaproteobacteria</taxon>
        <taxon>Rhodobacterales</taxon>
        <taxon>Roseobacteraceae</taxon>
        <taxon>Alloyangia</taxon>
    </lineage>
</organism>
<reference evidence="2" key="3">
    <citation type="submission" date="2024-05" db="EMBL/GenBank/DDBJ databases">
        <title>Yangia mangrovi SAOS 153D genome.</title>
        <authorList>
            <person name="Verma A."/>
            <person name="Pal Y."/>
            <person name="Sundharam S."/>
            <person name="Bisht B."/>
            <person name="Srinivasan K."/>
        </authorList>
    </citation>
    <scope>NUCLEOTIDE SEQUENCE</scope>
    <source>
        <strain evidence="2">SAOS 153D</strain>
    </source>
</reference>
<dbReference type="AlphaFoldDB" id="A0A2A3JVI3"/>
<evidence type="ECO:0000313" key="2">
    <source>
        <dbReference type="EMBL" id="MCT4371049.1"/>
    </source>
</evidence>
<dbReference type="Pfam" id="PF04101">
    <property type="entry name" value="Glyco_tran_28_C"/>
    <property type="match status" value="1"/>
</dbReference>
<dbReference type="Gene3D" id="3.40.50.2000">
    <property type="entry name" value="Glycogen Phosphorylase B"/>
    <property type="match status" value="1"/>
</dbReference>
<sequence length="161" mass="17430">MIFATVGTQLPFPRLIDALDAIAPRLGEPVIAQVGASLTGHWANLDARRTLAPQEFSALFGEARVVVSHAGIGSILSARRFGKPLILFPRRAALGEHRNDHQMATVRHVKGLRGVHVAFEQGELERLLLAAGLESAGEDSAPSPAHQALIERLHSFIQDLR</sequence>
<gene>
    <name evidence="2" type="ORF">CLG85_012265</name>
    <name evidence="3" type="ORF">CLG85_12655</name>
</gene>
<dbReference type="RefSeq" id="WP_095882595.1">
    <property type="nucleotide sequence ID" value="NZ_NTHN02000020.1"/>
</dbReference>
<evidence type="ECO:0000313" key="4">
    <source>
        <dbReference type="Proteomes" id="UP000217448"/>
    </source>
</evidence>
<keyword evidence="4" id="KW-1185">Reference proteome</keyword>
<comment type="caution">
    <text evidence="3">The sequence shown here is derived from an EMBL/GenBank/DDBJ whole genome shotgun (WGS) entry which is preliminary data.</text>
</comment>
<dbReference type="Proteomes" id="UP000217448">
    <property type="component" value="Unassembled WGS sequence"/>
</dbReference>
<name>A0A2A3JVI3_9RHOB</name>
<protein>
    <submittedName>
        <fullName evidence="3">Glucuronosyltransferase</fullName>
    </submittedName>
    <submittedName>
        <fullName evidence="2">Glycosyltransferase family 28 protein</fullName>
    </submittedName>
</protein>
<evidence type="ECO:0000259" key="1">
    <source>
        <dbReference type="Pfam" id="PF04101"/>
    </source>
</evidence>
<dbReference type="OrthoDB" id="7186565at2"/>
<proteinExistence type="predicted"/>